<keyword evidence="7" id="KW-1185">Reference proteome</keyword>
<keyword evidence="1" id="KW-0285">Flavoprotein</keyword>
<sequence>MSTSARESSVAASTTSTLEDDCLGSSPPSSGSSRHSHAADGPKASRKDLESSFTVWRPGLEHPVPFSIYSPSGFDIMGFLVQVKTRPNPRVELGPVDCSCPLIVCDLQQPDRPIVYCSDAFAMLTLYHPSEVLGRNCRFLQSPRGDVLRGSHRDGVDRSTVEKLHEAVEQNVEVQVEIVNFKKGGQRFLNVLTVIPIRWRSSKYNYSIGFQSEKEMAQNLHTA</sequence>
<dbReference type="SUPFAM" id="SSF55785">
    <property type="entry name" value="PYP-like sensor domain (PAS domain)"/>
    <property type="match status" value="1"/>
</dbReference>
<evidence type="ECO:0000259" key="5">
    <source>
        <dbReference type="Pfam" id="PF13426"/>
    </source>
</evidence>
<feature type="region of interest" description="Disordered" evidence="4">
    <location>
        <begin position="1"/>
        <end position="46"/>
    </location>
</feature>
<evidence type="ECO:0000313" key="6">
    <source>
        <dbReference type="EMBL" id="KAL1854462.1"/>
    </source>
</evidence>
<evidence type="ECO:0000313" key="7">
    <source>
        <dbReference type="Proteomes" id="UP001586593"/>
    </source>
</evidence>
<evidence type="ECO:0000256" key="3">
    <source>
        <dbReference type="ARBA" id="ARBA00022991"/>
    </source>
</evidence>
<gene>
    <name evidence="6" type="ORF">VTK73DRAFT_8736</name>
</gene>
<evidence type="ECO:0000256" key="1">
    <source>
        <dbReference type="ARBA" id="ARBA00022630"/>
    </source>
</evidence>
<proteinExistence type="predicted"/>
<dbReference type="Gene3D" id="3.30.450.20">
    <property type="entry name" value="PAS domain"/>
    <property type="match status" value="1"/>
</dbReference>
<evidence type="ECO:0000256" key="2">
    <source>
        <dbReference type="ARBA" id="ARBA00022643"/>
    </source>
</evidence>
<feature type="domain" description="PAS" evidence="5">
    <location>
        <begin position="108"/>
        <end position="209"/>
    </location>
</feature>
<dbReference type="InterPro" id="IPR035965">
    <property type="entry name" value="PAS-like_dom_sf"/>
</dbReference>
<dbReference type="CDD" id="cd00130">
    <property type="entry name" value="PAS"/>
    <property type="match status" value="1"/>
</dbReference>
<evidence type="ECO:0000256" key="4">
    <source>
        <dbReference type="SAM" id="MobiDB-lite"/>
    </source>
</evidence>
<feature type="compositionally biased region" description="Low complexity" evidence="4">
    <location>
        <begin position="24"/>
        <end position="33"/>
    </location>
</feature>
<keyword evidence="3" id="KW-0157">Chromophore</keyword>
<protein>
    <recommendedName>
        <fullName evidence="5">PAS domain-containing protein</fullName>
    </recommendedName>
</protein>
<dbReference type="Proteomes" id="UP001586593">
    <property type="component" value="Unassembled WGS sequence"/>
</dbReference>
<dbReference type="EMBL" id="JAZHXJ010000660">
    <property type="protein sequence ID" value="KAL1854462.1"/>
    <property type="molecule type" value="Genomic_DNA"/>
</dbReference>
<dbReference type="InterPro" id="IPR000014">
    <property type="entry name" value="PAS"/>
</dbReference>
<name>A0ABR3W6V9_9PEZI</name>
<feature type="compositionally biased region" description="Polar residues" evidence="4">
    <location>
        <begin position="1"/>
        <end position="17"/>
    </location>
</feature>
<dbReference type="PANTHER" id="PTHR47429">
    <property type="entry name" value="PROTEIN TWIN LOV 1"/>
    <property type="match status" value="1"/>
</dbReference>
<reference evidence="6 7" key="1">
    <citation type="journal article" date="2024" name="Commun. Biol.">
        <title>Comparative genomic analysis of thermophilic fungi reveals convergent evolutionary adaptations and gene losses.</title>
        <authorList>
            <person name="Steindorff A.S."/>
            <person name="Aguilar-Pontes M.V."/>
            <person name="Robinson A.J."/>
            <person name="Andreopoulos B."/>
            <person name="LaButti K."/>
            <person name="Kuo A."/>
            <person name="Mondo S."/>
            <person name="Riley R."/>
            <person name="Otillar R."/>
            <person name="Haridas S."/>
            <person name="Lipzen A."/>
            <person name="Grimwood J."/>
            <person name="Schmutz J."/>
            <person name="Clum A."/>
            <person name="Reid I.D."/>
            <person name="Moisan M.C."/>
            <person name="Butler G."/>
            <person name="Nguyen T.T.M."/>
            <person name="Dewar K."/>
            <person name="Conant G."/>
            <person name="Drula E."/>
            <person name="Henrissat B."/>
            <person name="Hansel C."/>
            <person name="Singer S."/>
            <person name="Hutchinson M.I."/>
            <person name="de Vries R.P."/>
            <person name="Natvig D.O."/>
            <person name="Powell A.J."/>
            <person name="Tsang A."/>
            <person name="Grigoriev I.V."/>
        </authorList>
    </citation>
    <scope>NUCLEOTIDE SEQUENCE [LARGE SCALE GENOMIC DNA]</scope>
    <source>
        <strain evidence="6 7">ATCC 24622</strain>
    </source>
</reference>
<accession>A0ABR3W6V9</accession>
<feature type="compositionally biased region" description="Basic and acidic residues" evidence="4">
    <location>
        <begin position="37"/>
        <end position="46"/>
    </location>
</feature>
<organism evidence="6 7">
    <name type="scientific">Phialemonium thermophilum</name>
    <dbReference type="NCBI Taxonomy" id="223376"/>
    <lineage>
        <taxon>Eukaryota</taxon>
        <taxon>Fungi</taxon>
        <taxon>Dikarya</taxon>
        <taxon>Ascomycota</taxon>
        <taxon>Pezizomycotina</taxon>
        <taxon>Sordariomycetes</taxon>
        <taxon>Sordariomycetidae</taxon>
        <taxon>Cephalothecales</taxon>
        <taxon>Cephalothecaceae</taxon>
        <taxon>Phialemonium</taxon>
    </lineage>
</organism>
<comment type="caution">
    <text evidence="6">The sequence shown here is derived from an EMBL/GenBank/DDBJ whole genome shotgun (WGS) entry which is preliminary data.</text>
</comment>
<keyword evidence="2" id="KW-0288">FMN</keyword>
<dbReference type="PANTHER" id="PTHR47429:SF7">
    <property type="entry name" value="GATA-FACTOR"/>
    <property type="match status" value="1"/>
</dbReference>
<dbReference type="Pfam" id="PF13426">
    <property type="entry name" value="PAS_9"/>
    <property type="match status" value="1"/>
</dbReference>